<dbReference type="Proteomes" id="UP001149314">
    <property type="component" value="Unassembled WGS sequence"/>
</dbReference>
<evidence type="ECO:0000313" key="2">
    <source>
        <dbReference type="EMBL" id="MDC6636987.1"/>
    </source>
</evidence>
<feature type="compositionally biased region" description="Acidic residues" evidence="1">
    <location>
        <begin position="25"/>
        <end position="53"/>
    </location>
</feature>
<dbReference type="RefSeq" id="WP_164529851.1">
    <property type="nucleotide sequence ID" value="NZ_CBCXZU010000019.1"/>
</dbReference>
<dbReference type="Proteomes" id="UP001357437">
    <property type="component" value="Unassembled WGS sequence"/>
</dbReference>
<proteinExistence type="predicted"/>
<evidence type="ECO:0000313" key="5">
    <source>
        <dbReference type="Proteomes" id="UP001357437"/>
    </source>
</evidence>
<evidence type="ECO:0000313" key="4">
    <source>
        <dbReference type="Proteomes" id="UP001149314"/>
    </source>
</evidence>
<dbReference type="GeneID" id="45722804"/>
<dbReference type="EMBL" id="JAYMCU010000036">
    <property type="protein sequence ID" value="MEC3938042.1"/>
    <property type="molecule type" value="Genomic_DNA"/>
</dbReference>
<name>A0A9X3Y5V2_9ENTR</name>
<evidence type="ECO:0000313" key="3">
    <source>
        <dbReference type="EMBL" id="MEC3938042.1"/>
    </source>
</evidence>
<comment type="caution">
    <text evidence="2">The sequence shown here is derived from an EMBL/GenBank/DDBJ whole genome shotgun (WGS) entry which is preliminary data.</text>
</comment>
<reference evidence="3 5" key="2">
    <citation type="submission" date="2024-01" db="EMBL/GenBank/DDBJ databases">
        <title>Comparative Genomics of Leclercia adecarboxylata Strains Isolated from Several Sources.</title>
        <authorList>
            <person name="Yescas-Zazueta V."/>
            <person name="Balbuena-Alonso M.G."/>
            <person name="Valencia D."/>
            <person name="Mendez-Pfeiffer P.A."/>
            <person name="Ballesteros-Monrreal M.G."/>
            <person name="Rocha-Gracia R.D.C."/>
            <person name="Barrios-Villa E."/>
        </authorList>
    </citation>
    <scope>NUCLEOTIDE SEQUENCE [LARGE SCALE GENOMIC DNA]</scope>
    <source>
        <strain evidence="3 5">33MEM</strain>
    </source>
</reference>
<evidence type="ECO:0000256" key="1">
    <source>
        <dbReference type="SAM" id="MobiDB-lite"/>
    </source>
</evidence>
<protein>
    <submittedName>
        <fullName evidence="2">Uncharacterized protein</fullName>
    </submittedName>
</protein>
<keyword evidence="5" id="KW-1185">Reference proteome</keyword>
<accession>A0A9X3Y5V2</accession>
<dbReference type="EMBL" id="JAOURS010000001">
    <property type="protein sequence ID" value="MDC6636987.1"/>
    <property type="molecule type" value="Genomic_DNA"/>
</dbReference>
<reference evidence="2" key="1">
    <citation type="journal article" date="2023" name="Genes Genomics">
        <title>Genomic insights of Leclercia adecarboxylata strains linked to an outbreak in public hospitals in Mexico.</title>
        <authorList>
            <person name="Barrios-Villa E."/>
            <person name="Pacheco-Flores B."/>
            <person name="Lozano-Zarain P."/>
            <person name="Del Campo-Ortega R."/>
            <person name="de Jesus Ascencio-Montiel I."/>
            <person name="Gonzalez-Leon M."/>
            <person name="Camorlinga-Ponce M."/>
            <person name="Gaytan Cervantes F.J."/>
            <person name="Gonzalez Torres C."/>
            <person name="Aguilar E."/>
            <person name="Gonzalez Ibarra J."/>
            <person name="Torres Lopez F.J."/>
            <person name="Rosas-Vargas H."/>
            <person name="Gonzalez-Bonilla C.R."/>
            <person name="Del Carmen Rocha-Gracia R."/>
        </authorList>
    </citation>
    <scope>NUCLEOTIDE SEQUENCE</scope>
    <source>
        <strain evidence="2">Lac40</strain>
    </source>
</reference>
<dbReference type="AlphaFoldDB" id="A0A9X3Y5V2"/>
<sequence length="53" mass="5797">MADRPDYIDPVPDDEPLPGSSDPLPGEDDPLTDDDIPDVNDPLDPDDPDVIRK</sequence>
<organism evidence="2 4">
    <name type="scientific">Leclercia adecarboxylata</name>
    <dbReference type="NCBI Taxonomy" id="83655"/>
    <lineage>
        <taxon>Bacteria</taxon>
        <taxon>Pseudomonadati</taxon>
        <taxon>Pseudomonadota</taxon>
        <taxon>Gammaproteobacteria</taxon>
        <taxon>Enterobacterales</taxon>
        <taxon>Enterobacteriaceae</taxon>
        <taxon>Leclercia</taxon>
    </lineage>
</organism>
<feature type="region of interest" description="Disordered" evidence="1">
    <location>
        <begin position="1"/>
        <end position="53"/>
    </location>
</feature>
<gene>
    <name evidence="2" type="ORF">OEZ79_01895</name>
    <name evidence="3" type="ORF">VOF76_17915</name>
</gene>